<protein>
    <submittedName>
        <fullName evidence="2">YceI family protein</fullName>
    </submittedName>
</protein>
<accession>A0ABT7QZQ6</accession>
<evidence type="ECO:0000259" key="1">
    <source>
        <dbReference type="Pfam" id="PF04264"/>
    </source>
</evidence>
<reference evidence="2" key="1">
    <citation type="submission" date="2023-01" db="EMBL/GenBank/DDBJ databases">
        <title>Sulfurovum sp. zt1-1 genome assembly.</title>
        <authorList>
            <person name="Wang J."/>
        </authorList>
    </citation>
    <scope>NUCLEOTIDE SEQUENCE</scope>
    <source>
        <strain evidence="2">Zt1-1</strain>
    </source>
</reference>
<dbReference type="EMBL" id="JAQIBD010000003">
    <property type="protein sequence ID" value="MDM5272324.1"/>
    <property type="molecule type" value="Genomic_DNA"/>
</dbReference>
<gene>
    <name evidence="2" type="ORF">PGH07_09030</name>
</gene>
<proteinExistence type="predicted"/>
<comment type="caution">
    <text evidence="2">The sequence shown here is derived from an EMBL/GenBank/DDBJ whole genome shotgun (WGS) entry which is preliminary data.</text>
</comment>
<name>A0ABT7QZQ6_9BACT</name>
<evidence type="ECO:0000313" key="2">
    <source>
        <dbReference type="EMBL" id="MDM5272324.1"/>
    </source>
</evidence>
<dbReference type="SUPFAM" id="SSF101874">
    <property type="entry name" value="YceI-like"/>
    <property type="match status" value="1"/>
</dbReference>
<evidence type="ECO:0000313" key="3">
    <source>
        <dbReference type="Proteomes" id="UP001169069"/>
    </source>
</evidence>
<dbReference type="Proteomes" id="UP001169069">
    <property type="component" value="Unassembled WGS sequence"/>
</dbReference>
<dbReference type="Pfam" id="PF04264">
    <property type="entry name" value="YceI"/>
    <property type="match status" value="1"/>
</dbReference>
<dbReference type="Gene3D" id="2.40.128.110">
    <property type="entry name" value="Lipid/polyisoprenoid-binding, YceI-like"/>
    <property type="match status" value="1"/>
</dbReference>
<sequence>MKKSLVAFFMMSLALFGYEVNSVEVGFTAFKTPAKVGVNGSFNNVEIVGNKSAESIEAMLTGLGVNIQTKNVNSGNEGRDKKLVSDFFLTQFTHTIQAKIVSVKPDAMVVEITMNNKTLSVPMVYKVEENKVIAKGYIDLGDFDMLPSLMSINKACYDLHAGKTWQDVEVGFLLNFQ</sequence>
<dbReference type="RefSeq" id="WP_289414118.1">
    <property type="nucleotide sequence ID" value="NZ_JAQIBD010000003.1"/>
</dbReference>
<dbReference type="InterPro" id="IPR036761">
    <property type="entry name" value="TTHA0802/YceI-like_sf"/>
</dbReference>
<keyword evidence="3" id="KW-1185">Reference proteome</keyword>
<dbReference type="InterPro" id="IPR007372">
    <property type="entry name" value="Lipid/polyisoprenoid-bd_YceI"/>
</dbReference>
<feature type="domain" description="Lipid/polyisoprenoid-binding YceI-like" evidence="1">
    <location>
        <begin position="24"/>
        <end position="172"/>
    </location>
</feature>
<organism evidence="2 3">
    <name type="scientific">Sulfurovum zhangzhouensis</name>
    <dbReference type="NCBI Taxonomy" id="3019067"/>
    <lineage>
        <taxon>Bacteria</taxon>
        <taxon>Pseudomonadati</taxon>
        <taxon>Campylobacterota</taxon>
        <taxon>Epsilonproteobacteria</taxon>
        <taxon>Campylobacterales</taxon>
        <taxon>Sulfurovaceae</taxon>
        <taxon>Sulfurovum</taxon>
    </lineage>
</organism>